<organism evidence="2 3">
    <name type="scientific">Dimargaris cristalligena</name>
    <dbReference type="NCBI Taxonomy" id="215637"/>
    <lineage>
        <taxon>Eukaryota</taxon>
        <taxon>Fungi</taxon>
        <taxon>Fungi incertae sedis</taxon>
        <taxon>Zoopagomycota</taxon>
        <taxon>Kickxellomycotina</taxon>
        <taxon>Dimargaritomycetes</taxon>
        <taxon>Dimargaritales</taxon>
        <taxon>Dimargaritaceae</taxon>
        <taxon>Dimargaris</taxon>
    </lineage>
</organism>
<name>A0A4P9ZY70_9FUNG</name>
<feature type="region of interest" description="Disordered" evidence="1">
    <location>
        <begin position="1"/>
        <end position="21"/>
    </location>
</feature>
<evidence type="ECO:0000313" key="2">
    <source>
        <dbReference type="EMBL" id="RKP38654.1"/>
    </source>
</evidence>
<gene>
    <name evidence="2" type="ORF">BJ085DRAFT_32566</name>
</gene>
<feature type="compositionally biased region" description="Low complexity" evidence="1">
    <location>
        <begin position="629"/>
        <end position="639"/>
    </location>
</feature>
<evidence type="ECO:0000256" key="1">
    <source>
        <dbReference type="SAM" id="MobiDB-lite"/>
    </source>
</evidence>
<dbReference type="Proteomes" id="UP000268162">
    <property type="component" value="Unassembled WGS sequence"/>
</dbReference>
<sequence length="838" mass="92936">MIGAKYRSPHRKAKMHRQYTSCVTSRPGSSVSSVRTYDLNRSSVSSICQRSRLERIVRVVQGVFVKPKHSSRSRRLNHEKLKHVQDLVADTKCQMAADKKATAATYLTDYAPFYVLKLITVIFADELACLKLEKAETMTWGIRTRDVADFIPLQTARDKFKDNVRKPYGGNLTGERLTPKAYLSRVVQECWLAIIAAAQASDTSPTATNAANKSRRSFCGIGRSDARYPKQDARWFLRQYCIIYGFAAVKLHMPNALMAGPLVQIAALPTLSEYSSQNEDSLYALELGVSFMAQIQQHLPTKLSVVTLQDSANLTSTGGAVLEEGKATLRRGSVSSHARSASYTKRRMAPRPPRQSHLSFLYPTPVPTVFTAMLTDPDPPNGPNAALLVTPKSKTVDPSLLVGTEIILMNMVELLTRPSLPHTLTPAAVFPVVHTLPRMLQTPPPLSLFEELQVSFDYLLSSDVPDYMLQLSSHWFRESADHRKLRLMNELGFEEYFERLSTETDRQSQVLMLPPPPHRNSSTTTFDDPMMIRLTPNRNSCPVPAKSTNALVSSPSRPREYPDLYAAYCRTVDYAAAPASPVPRPRPSSRCTNDSHFTEGSEYTRVPPSTDEDPWKPAALASSPFLGQTPRSPLSPRTPGGSGLGGGIGGITSASFSSISLPNLKSPVRTNLTLVASHIKHCIQQLPDGLIPDSVMIALMQLLPELPVDMRSTPGLVVGSPSFEWTPSPAEITLIRGLLALSPWRFYLLQQIVHMAQLILVHGTKDPISPFGLAVVLPVYEASTSMCLKDLEMLRRWNWCWGCLLSRGEELFLNSHPPLVSEKDRNGFGYTMYLHKHG</sequence>
<dbReference type="AlphaFoldDB" id="A0A4P9ZY70"/>
<dbReference type="OrthoDB" id="5592742at2759"/>
<feature type="compositionally biased region" description="Polar residues" evidence="1">
    <location>
        <begin position="536"/>
        <end position="556"/>
    </location>
</feature>
<feature type="region of interest" description="Disordered" evidence="1">
    <location>
        <begin position="507"/>
        <end position="556"/>
    </location>
</feature>
<feature type="compositionally biased region" description="Basic residues" evidence="1">
    <location>
        <begin position="7"/>
        <end position="17"/>
    </location>
</feature>
<evidence type="ECO:0000313" key="3">
    <source>
        <dbReference type="Proteomes" id="UP000268162"/>
    </source>
</evidence>
<protein>
    <submittedName>
        <fullName evidence="2">Uncharacterized protein</fullName>
    </submittedName>
</protein>
<proteinExistence type="predicted"/>
<reference evidence="3" key="1">
    <citation type="journal article" date="2018" name="Nat. Microbiol.">
        <title>Leveraging single-cell genomics to expand the fungal tree of life.</title>
        <authorList>
            <person name="Ahrendt S.R."/>
            <person name="Quandt C.A."/>
            <person name="Ciobanu D."/>
            <person name="Clum A."/>
            <person name="Salamov A."/>
            <person name="Andreopoulos B."/>
            <person name="Cheng J.F."/>
            <person name="Woyke T."/>
            <person name="Pelin A."/>
            <person name="Henrissat B."/>
            <person name="Reynolds N.K."/>
            <person name="Benny G.L."/>
            <person name="Smith M.E."/>
            <person name="James T.Y."/>
            <person name="Grigoriev I.V."/>
        </authorList>
    </citation>
    <scope>NUCLEOTIDE SEQUENCE [LARGE SCALE GENOMIC DNA]</scope>
    <source>
        <strain evidence="3">RSA 468</strain>
    </source>
</reference>
<keyword evidence="3" id="KW-1185">Reference proteome</keyword>
<feature type="region of interest" description="Disordered" evidence="1">
    <location>
        <begin position="333"/>
        <end position="357"/>
    </location>
</feature>
<accession>A0A4P9ZY70</accession>
<feature type="region of interest" description="Disordered" evidence="1">
    <location>
        <begin position="578"/>
        <end position="646"/>
    </location>
</feature>
<feature type="compositionally biased region" description="Polar residues" evidence="1">
    <location>
        <begin position="333"/>
        <end position="343"/>
    </location>
</feature>
<dbReference type="EMBL" id="ML002343">
    <property type="protein sequence ID" value="RKP38654.1"/>
    <property type="molecule type" value="Genomic_DNA"/>
</dbReference>